<dbReference type="AlphaFoldDB" id="A0A422MQL6"/>
<protein>
    <submittedName>
        <fullName evidence="2">Uncharacterized protein</fullName>
    </submittedName>
</protein>
<organism evidence="2 3">
    <name type="scientific">Trypanosoma rangeli</name>
    <dbReference type="NCBI Taxonomy" id="5698"/>
    <lineage>
        <taxon>Eukaryota</taxon>
        <taxon>Discoba</taxon>
        <taxon>Euglenozoa</taxon>
        <taxon>Kinetoplastea</taxon>
        <taxon>Metakinetoplastina</taxon>
        <taxon>Trypanosomatida</taxon>
        <taxon>Trypanosomatidae</taxon>
        <taxon>Trypanosoma</taxon>
        <taxon>Herpetosoma</taxon>
    </lineage>
</organism>
<feature type="region of interest" description="Disordered" evidence="1">
    <location>
        <begin position="145"/>
        <end position="165"/>
    </location>
</feature>
<feature type="region of interest" description="Disordered" evidence="1">
    <location>
        <begin position="97"/>
        <end position="127"/>
    </location>
</feature>
<keyword evidence="3" id="KW-1185">Reference proteome</keyword>
<feature type="compositionally biased region" description="Polar residues" evidence="1">
    <location>
        <begin position="106"/>
        <end position="118"/>
    </location>
</feature>
<gene>
    <name evidence="2" type="ORF">TraAM80_10201</name>
</gene>
<evidence type="ECO:0000313" key="2">
    <source>
        <dbReference type="EMBL" id="RNE95494.1"/>
    </source>
</evidence>
<dbReference type="Proteomes" id="UP000283634">
    <property type="component" value="Unassembled WGS sequence"/>
</dbReference>
<dbReference type="RefSeq" id="XP_029233287.1">
    <property type="nucleotide sequence ID" value="XM_029386839.1"/>
</dbReference>
<evidence type="ECO:0000313" key="3">
    <source>
        <dbReference type="Proteomes" id="UP000283634"/>
    </source>
</evidence>
<dbReference type="GeneID" id="40334134"/>
<evidence type="ECO:0000256" key="1">
    <source>
        <dbReference type="SAM" id="MobiDB-lite"/>
    </source>
</evidence>
<dbReference type="EMBL" id="MKGL01000850">
    <property type="protein sequence ID" value="RNE95494.1"/>
    <property type="molecule type" value="Genomic_DNA"/>
</dbReference>
<feature type="region of interest" description="Disordered" evidence="1">
    <location>
        <begin position="1"/>
        <end position="41"/>
    </location>
</feature>
<proteinExistence type="predicted"/>
<feature type="compositionally biased region" description="Basic residues" evidence="1">
    <location>
        <begin position="15"/>
        <end position="41"/>
    </location>
</feature>
<accession>A0A422MQL6</accession>
<sequence>MREALRGWQFTQQQPHRHRKRNKHLTTQKRGNRERTHHSHTVNKAHAYREVLHKNVATALDPVLNQTYPADGAHSHLRTACGARCKFRSGLSIHIQRQHPEKQSNDNRQNGAESSTPMFSRRGTAATVHPNQCYRANAERICRRVPNKDSSKHQSTLWFGHSAGD</sequence>
<name>A0A422MQL6_TRYRA</name>
<reference evidence="2 3" key="1">
    <citation type="journal article" date="2018" name="BMC Genomics">
        <title>Genomic comparison of Trypanosoma conorhini and Trypanosoma rangeli to Trypanosoma cruzi strains of high and low virulence.</title>
        <authorList>
            <person name="Bradwell K.R."/>
            <person name="Koparde V.N."/>
            <person name="Matveyev A.V."/>
            <person name="Serrano M.G."/>
            <person name="Alves J.M."/>
            <person name="Parikh H."/>
            <person name="Huang B."/>
            <person name="Lee V."/>
            <person name="Espinosa-Alvarez O."/>
            <person name="Ortiz P.A."/>
            <person name="Costa-Martins A.G."/>
            <person name="Teixeira M.M."/>
            <person name="Buck G.A."/>
        </authorList>
    </citation>
    <scope>NUCLEOTIDE SEQUENCE [LARGE SCALE GENOMIC DNA]</scope>
    <source>
        <strain evidence="2 3">AM80</strain>
    </source>
</reference>
<comment type="caution">
    <text evidence="2">The sequence shown here is derived from an EMBL/GenBank/DDBJ whole genome shotgun (WGS) entry which is preliminary data.</text>
</comment>